<dbReference type="EMBL" id="CP036290">
    <property type="protein sequence ID" value="QDU84035.1"/>
    <property type="molecule type" value="Genomic_DNA"/>
</dbReference>
<proteinExistence type="predicted"/>
<sequence length="347" mass="38122">MARADAADRKRQEKRAKEAHVFAMEAEVERLNAEADSVGEELESILAATLDVDDYVDLESLRIPQNPPPYPSPELAPFDPGPPIPAPPAPPQLSLPPAPTGLGGLLGRGKYKRACELAKSEHEERMRLWERHCQDLDAQLTQRTQLVQAAYVAQATENNRQLDTLINNLAYGVPEAVDEYVSIVLANSVYPDCLDVGHEFSFDPVTAELKLAVMISPPDTVPNRAAYKYTKSKDEITSKELTVKVKKERYASIVHQVALRSLHEVFEADRRGLIKSISLEVVTETIDPATGNDVRIPFVAVATARDPFEDLNLARVTPDASLSHLGASISKNPHDLVPADTSGIRRA</sequence>
<organism evidence="3 4">
    <name type="scientific">Rohdeia mirabilis</name>
    <dbReference type="NCBI Taxonomy" id="2528008"/>
    <lineage>
        <taxon>Bacteria</taxon>
        <taxon>Pseudomonadati</taxon>
        <taxon>Planctomycetota</taxon>
        <taxon>Planctomycetia</taxon>
        <taxon>Planctomycetia incertae sedis</taxon>
        <taxon>Rohdeia</taxon>
    </lineage>
</organism>
<evidence type="ECO:0000256" key="1">
    <source>
        <dbReference type="SAM" id="Coils"/>
    </source>
</evidence>
<reference evidence="3 4" key="1">
    <citation type="submission" date="2019-02" db="EMBL/GenBank/DDBJ databases">
        <title>Deep-cultivation of Planctomycetes and their phenomic and genomic characterization uncovers novel biology.</title>
        <authorList>
            <person name="Wiegand S."/>
            <person name="Jogler M."/>
            <person name="Boedeker C."/>
            <person name="Pinto D."/>
            <person name="Vollmers J."/>
            <person name="Rivas-Marin E."/>
            <person name="Kohn T."/>
            <person name="Peeters S.H."/>
            <person name="Heuer A."/>
            <person name="Rast P."/>
            <person name="Oberbeckmann S."/>
            <person name="Bunk B."/>
            <person name="Jeske O."/>
            <person name="Meyerdierks A."/>
            <person name="Storesund J.E."/>
            <person name="Kallscheuer N."/>
            <person name="Luecker S."/>
            <person name="Lage O.M."/>
            <person name="Pohl T."/>
            <person name="Merkel B.J."/>
            <person name="Hornburger P."/>
            <person name="Mueller R.-W."/>
            <person name="Bruemmer F."/>
            <person name="Labrenz M."/>
            <person name="Spormann A.M."/>
            <person name="Op den Camp H."/>
            <person name="Overmann J."/>
            <person name="Amann R."/>
            <person name="Jetten M.S.M."/>
            <person name="Mascher T."/>
            <person name="Medema M.H."/>
            <person name="Devos D.P."/>
            <person name="Kaster A.-K."/>
            <person name="Ovreas L."/>
            <person name="Rohde M."/>
            <person name="Galperin M.Y."/>
            <person name="Jogler C."/>
        </authorList>
    </citation>
    <scope>NUCLEOTIDE SEQUENCE [LARGE SCALE GENOMIC DNA]</scope>
    <source>
        <strain evidence="3 4">Pla163</strain>
    </source>
</reference>
<evidence type="ECO:0000313" key="4">
    <source>
        <dbReference type="Proteomes" id="UP000319342"/>
    </source>
</evidence>
<name>A0A518CXU3_9BACT</name>
<evidence type="ECO:0000256" key="2">
    <source>
        <dbReference type="SAM" id="MobiDB-lite"/>
    </source>
</evidence>
<accession>A0A518CXU3</accession>
<dbReference type="RefSeq" id="WP_419186350.1">
    <property type="nucleotide sequence ID" value="NZ_CP036290.1"/>
</dbReference>
<keyword evidence="1" id="KW-0175">Coiled coil</keyword>
<dbReference type="Proteomes" id="UP000319342">
    <property type="component" value="Chromosome"/>
</dbReference>
<feature type="coiled-coil region" evidence="1">
    <location>
        <begin position="14"/>
        <end position="48"/>
    </location>
</feature>
<keyword evidence="4" id="KW-1185">Reference proteome</keyword>
<dbReference type="AlphaFoldDB" id="A0A518CXU3"/>
<evidence type="ECO:0000313" key="3">
    <source>
        <dbReference type="EMBL" id="QDU84035.1"/>
    </source>
</evidence>
<protein>
    <recommendedName>
        <fullName evidence="5">Restriction system protein</fullName>
    </recommendedName>
</protein>
<feature type="compositionally biased region" description="Pro residues" evidence="2">
    <location>
        <begin position="65"/>
        <end position="97"/>
    </location>
</feature>
<gene>
    <name evidence="3" type="ORF">Pla163_11360</name>
</gene>
<evidence type="ECO:0008006" key="5">
    <source>
        <dbReference type="Google" id="ProtNLM"/>
    </source>
</evidence>
<feature type="region of interest" description="Disordered" evidence="2">
    <location>
        <begin position="61"/>
        <end position="97"/>
    </location>
</feature>